<reference evidence="1 2" key="2">
    <citation type="submission" date="2018-03" db="EMBL/GenBank/DDBJ databases">
        <title>The ancient ancestry and fast evolution of plastids.</title>
        <authorList>
            <person name="Moore K.R."/>
            <person name="Magnabosco C."/>
            <person name="Momper L."/>
            <person name="Gold D.A."/>
            <person name="Bosak T."/>
            <person name="Fournier G.P."/>
        </authorList>
    </citation>
    <scope>NUCLEOTIDE SEQUENCE [LARGE SCALE GENOMIC DNA]</scope>
    <source>
        <strain evidence="1 2">ULC18</strain>
    </source>
</reference>
<name>A0A2T1E4D0_9CYAN</name>
<feature type="non-terminal residue" evidence="1">
    <location>
        <position position="92"/>
    </location>
</feature>
<protein>
    <submittedName>
        <fullName evidence="1">Uncharacterized protein</fullName>
    </submittedName>
</protein>
<dbReference type="Proteomes" id="UP000239576">
    <property type="component" value="Unassembled WGS sequence"/>
</dbReference>
<accession>A0A2T1E4D0</accession>
<evidence type="ECO:0000313" key="1">
    <source>
        <dbReference type="EMBL" id="PSB27600.1"/>
    </source>
</evidence>
<dbReference type="AlphaFoldDB" id="A0A2T1E4D0"/>
<keyword evidence="2" id="KW-1185">Reference proteome</keyword>
<reference evidence="2" key="1">
    <citation type="submission" date="2018-02" db="EMBL/GenBank/DDBJ databases">
        <authorList>
            <person name="Moore K."/>
            <person name="Momper L."/>
        </authorList>
    </citation>
    <scope>NUCLEOTIDE SEQUENCE [LARGE SCALE GENOMIC DNA]</scope>
    <source>
        <strain evidence="2">ULC18</strain>
    </source>
</reference>
<dbReference type="EMBL" id="PVWK01000087">
    <property type="protein sequence ID" value="PSB27600.1"/>
    <property type="molecule type" value="Genomic_DNA"/>
</dbReference>
<proteinExistence type="predicted"/>
<sequence>MYLRPQGPTLKVPPTEAGVRTLLGQRHPTPPPRVVAAATGGWDELEGAAKQRRSRAAPTVRADSEDQLQALAPRLDALKPQMQALAHQQADW</sequence>
<organism evidence="1 2">
    <name type="scientific">Stenomitos frigidus ULC18</name>
    <dbReference type="NCBI Taxonomy" id="2107698"/>
    <lineage>
        <taxon>Bacteria</taxon>
        <taxon>Bacillati</taxon>
        <taxon>Cyanobacteriota</taxon>
        <taxon>Cyanophyceae</taxon>
        <taxon>Leptolyngbyales</taxon>
        <taxon>Leptolyngbyaceae</taxon>
        <taxon>Stenomitos</taxon>
    </lineage>
</organism>
<evidence type="ECO:0000313" key="2">
    <source>
        <dbReference type="Proteomes" id="UP000239576"/>
    </source>
</evidence>
<comment type="caution">
    <text evidence="1">The sequence shown here is derived from an EMBL/GenBank/DDBJ whole genome shotgun (WGS) entry which is preliminary data.</text>
</comment>
<gene>
    <name evidence="1" type="ORF">C7B82_16280</name>
</gene>